<comment type="caution">
    <text evidence="1">The sequence shown here is derived from an EMBL/GenBank/DDBJ whole genome shotgun (WGS) entry which is preliminary data.</text>
</comment>
<keyword evidence="2" id="KW-1185">Reference proteome</keyword>
<organism evidence="1 2">
    <name type="scientific">Brassica napus</name>
    <name type="common">Rape</name>
    <dbReference type="NCBI Taxonomy" id="3708"/>
    <lineage>
        <taxon>Eukaryota</taxon>
        <taxon>Viridiplantae</taxon>
        <taxon>Streptophyta</taxon>
        <taxon>Embryophyta</taxon>
        <taxon>Tracheophyta</taxon>
        <taxon>Spermatophyta</taxon>
        <taxon>Magnoliopsida</taxon>
        <taxon>eudicotyledons</taxon>
        <taxon>Gunneridae</taxon>
        <taxon>Pentapetalae</taxon>
        <taxon>rosids</taxon>
        <taxon>malvids</taxon>
        <taxon>Brassicales</taxon>
        <taxon>Brassicaceae</taxon>
        <taxon>Brassiceae</taxon>
        <taxon>Brassica</taxon>
    </lineage>
</organism>
<sequence>MQDYYLSCHQLKDFVSYDLTHLILGGITEATFRLQKIPQHAVNFPTVKDAADVVIATMMSGIHIEFQLIDPLKV</sequence>
<evidence type="ECO:0000313" key="2">
    <source>
        <dbReference type="Proteomes" id="UP000824890"/>
    </source>
</evidence>
<evidence type="ECO:0000313" key="1">
    <source>
        <dbReference type="EMBL" id="KAH0854491.1"/>
    </source>
</evidence>
<proteinExistence type="predicted"/>
<name>A0ABQ7XF45_BRANA</name>
<gene>
    <name evidence="1" type="ORF">HID58_069197</name>
</gene>
<reference evidence="1 2" key="1">
    <citation type="submission" date="2021-05" db="EMBL/GenBank/DDBJ databases">
        <title>Genome Assembly of Synthetic Allotetraploid Brassica napus Reveals Homoeologous Exchanges between Subgenomes.</title>
        <authorList>
            <person name="Davis J.T."/>
        </authorList>
    </citation>
    <scope>NUCLEOTIDE SEQUENCE [LARGE SCALE GENOMIC DNA]</scope>
    <source>
        <strain evidence="2">cv. Da-Ae</strain>
        <tissue evidence="1">Seedling</tissue>
    </source>
</reference>
<dbReference type="EMBL" id="JAGKQM010000397">
    <property type="protein sequence ID" value="KAH0854491.1"/>
    <property type="molecule type" value="Genomic_DNA"/>
</dbReference>
<dbReference type="Proteomes" id="UP000824890">
    <property type="component" value="Unassembled WGS sequence"/>
</dbReference>
<accession>A0ABQ7XF45</accession>
<protein>
    <submittedName>
        <fullName evidence="1">Uncharacterized protein</fullName>
    </submittedName>
</protein>